<organism evidence="1 2">
    <name type="scientific">Longimicrobium terrae</name>
    <dbReference type="NCBI Taxonomy" id="1639882"/>
    <lineage>
        <taxon>Bacteria</taxon>
        <taxon>Pseudomonadati</taxon>
        <taxon>Gemmatimonadota</taxon>
        <taxon>Longimicrobiia</taxon>
        <taxon>Longimicrobiales</taxon>
        <taxon>Longimicrobiaceae</taxon>
        <taxon>Longimicrobium</taxon>
    </lineage>
</organism>
<sequence>MHADQLTYARLYDQLLAYEGGALFGEVLRPWLAANDAERRWLETIARRPGRPIPPMAVEESWRLYALSRIIQLLQLSFAPPVAHPAWKIAPVSAEEYAAFLDGLGLQRVERDDFHPFHHEIVSVQPAVDDDDPPRVERIYWPGCMLGPLLISRAGCAIVAGRARVDPVRAARSTLYWAFARNHRPTTDLSAGWGSNSQWRTAFRRDYALDGALHYNAGAARHQPDADPGLGAAERDELLRHRCFITGTQRDDDRWPYDYTLTESA</sequence>
<name>A0A841GYX5_9BACT</name>
<dbReference type="Proteomes" id="UP000582837">
    <property type="component" value="Unassembled WGS sequence"/>
</dbReference>
<evidence type="ECO:0000313" key="1">
    <source>
        <dbReference type="EMBL" id="MBB6070953.1"/>
    </source>
</evidence>
<dbReference type="EMBL" id="JACHIA010000006">
    <property type="protein sequence ID" value="MBB6070953.1"/>
    <property type="molecule type" value="Genomic_DNA"/>
</dbReference>
<gene>
    <name evidence="1" type="ORF">HNQ61_002575</name>
</gene>
<keyword evidence="2" id="KW-1185">Reference proteome</keyword>
<reference evidence="1 2" key="1">
    <citation type="submission" date="2020-08" db="EMBL/GenBank/DDBJ databases">
        <title>Genomic Encyclopedia of Type Strains, Phase IV (KMG-IV): sequencing the most valuable type-strain genomes for metagenomic binning, comparative biology and taxonomic classification.</title>
        <authorList>
            <person name="Goeker M."/>
        </authorList>
    </citation>
    <scope>NUCLEOTIDE SEQUENCE [LARGE SCALE GENOMIC DNA]</scope>
    <source>
        <strain evidence="1 2">DSM 29007</strain>
    </source>
</reference>
<comment type="caution">
    <text evidence="1">The sequence shown here is derived from an EMBL/GenBank/DDBJ whole genome shotgun (WGS) entry which is preliminary data.</text>
</comment>
<evidence type="ECO:0000313" key="2">
    <source>
        <dbReference type="Proteomes" id="UP000582837"/>
    </source>
</evidence>
<protein>
    <submittedName>
        <fullName evidence="1">Uncharacterized protein</fullName>
    </submittedName>
</protein>
<proteinExistence type="predicted"/>
<accession>A0A841GYX5</accession>
<dbReference type="AlphaFoldDB" id="A0A841GYX5"/>
<dbReference type="RefSeq" id="WP_170033391.1">
    <property type="nucleotide sequence ID" value="NZ_JABDTL010000001.1"/>
</dbReference>